<proteinExistence type="predicted"/>
<accession>A0A545T815</accession>
<protein>
    <submittedName>
        <fullName evidence="6">Molecular chaperone Hsp33</fullName>
    </submittedName>
</protein>
<dbReference type="AlphaFoldDB" id="A0A545T815"/>
<dbReference type="SUPFAM" id="SSF118352">
    <property type="entry name" value="HSP33 redox switch-like"/>
    <property type="match status" value="1"/>
</dbReference>
<dbReference type="Pfam" id="PF01430">
    <property type="entry name" value="HSP33"/>
    <property type="match status" value="1"/>
</dbReference>
<keyword evidence="2" id="KW-0862">Zinc</keyword>
<dbReference type="InterPro" id="IPR023212">
    <property type="entry name" value="Hsp33_helix_hairpin_bin_dom_sf"/>
</dbReference>
<dbReference type="PIRSF" id="PIRSF005261">
    <property type="entry name" value="Heat_shock_Hsp33"/>
    <property type="match status" value="1"/>
</dbReference>
<dbReference type="Gene3D" id="1.10.287.480">
    <property type="entry name" value="helix hairpin bin"/>
    <property type="match status" value="1"/>
</dbReference>
<organism evidence="6 7">
    <name type="scientific">Denitrobaculum tricleocarpae</name>
    <dbReference type="NCBI Taxonomy" id="2591009"/>
    <lineage>
        <taxon>Bacteria</taxon>
        <taxon>Pseudomonadati</taxon>
        <taxon>Pseudomonadota</taxon>
        <taxon>Alphaproteobacteria</taxon>
        <taxon>Rhodospirillales</taxon>
        <taxon>Rhodospirillaceae</taxon>
        <taxon>Denitrobaculum</taxon>
    </lineage>
</organism>
<dbReference type="InterPro" id="IPR016153">
    <property type="entry name" value="Heat_shock_Hsp33_N"/>
</dbReference>
<dbReference type="GO" id="GO:0051082">
    <property type="term" value="F:unfolded protein binding"/>
    <property type="evidence" value="ECO:0007669"/>
    <property type="project" value="InterPro"/>
</dbReference>
<dbReference type="GO" id="GO:0044183">
    <property type="term" value="F:protein folding chaperone"/>
    <property type="evidence" value="ECO:0007669"/>
    <property type="project" value="TreeGrafter"/>
</dbReference>
<reference evidence="6 7" key="1">
    <citation type="submission" date="2019-06" db="EMBL/GenBank/DDBJ databases">
        <title>Whole genome sequence for Rhodospirillaceae sp. R148.</title>
        <authorList>
            <person name="Wang G."/>
        </authorList>
    </citation>
    <scope>NUCLEOTIDE SEQUENCE [LARGE SCALE GENOMIC DNA]</scope>
    <source>
        <strain evidence="6 7">R148</strain>
    </source>
</reference>
<evidence type="ECO:0000256" key="4">
    <source>
        <dbReference type="ARBA" id="ARBA00023186"/>
    </source>
</evidence>
<keyword evidence="5" id="KW-0676">Redox-active center</keyword>
<dbReference type="GO" id="GO:0005737">
    <property type="term" value="C:cytoplasm"/>
    <property type="evidence" value="ECO:0007669"/>
    <property type="project" value="InterPro"/>
</dbReference>
<comment type="caution">
    <text evidence="6">The sequence shown here is derived from an EMBL/GenBank/DDBJ whole genome shotgun (WGS) entry which is preliminary data.</text>
</comment>
<dbReference type="OrthoDB" id="9793753at2"/>
<dbReference type="Proteomes" id="UP000315252">
    <property type="component" value="Unassembled WGS sequence"/>
</dbReference>
<dbReference type="GO" id="GO:0042026">
    <property type="term" value="P:protein refolding"/>
    <property type="evidence" value="ECO:0007669"/>
    <property type="project" value="TreeGrafter"/>
</dbReference>
<keyword evidence="3" id="KW-1015">Disulfide bond</keyword>
<dbReference type="PANTHER" id="PTHR30111">
    <property type="entry name" value="33 KDA CHAPERONIN"/>
    <property type="match status" value="1"/>
</dbReference>
<evidence type="ECO:0000256" key="3">
    <source>
        <dbReference type="ARBA" id="ARBA00023157"/>
    </source>
</evidence>
<evidence type="ECO:0000256" key="2">
    <source>
        <dbReference type="ARBA" id="ARBA00022833"/>
    </source>
</evidence>
<dbReference type="CDD" id="cd00498">
    <property type="entry name" value="Hsp33"/>
    <property type="match status" value="1"/>
</dbReference>
<dbReference type="RefSeq" id="WP_142899242.1">
    <property type="nucleotide sequence ID" value="NZ_ML660062.1"/>
</dbReference>
<evidence type="ECO:0000313" key="7">
    <source>
        <dbReference type="Proteomes" id="UP000315252"/>
    </source>
</evidence>
<dbReference type="Gene3D" id="3.55.30.10">
    <property type="entry name" value="Hsp33 domain"/>
    <property type="match status" value="1"/>
</dbReference>
<evidence type="ECO:0000313" key="6">
    <source>
        <dbReference type="EMBL" id="TQV73342.1"/>
    </source>
</evidence>
<keyword evidence="1" id="KW-0963">Cytoplasm</keyword>
<dbReference type="InterPro" id="IPR016154">
    <property type="entry name" value="Heat_shock_Hsp33_C"/>
</dbReference>
<sequence>MSPDSGSAGDPGENPILDDLVQPFILETSGIRGRLVKLGESLDAILGRHDYPRPVATALGELLLLASVLSSMLKFSGVFTLQVKGDGPVNIMVADITSEGELRGYAGFDAGKIAALDAVPPESGGRQSVPALLGKGYLAFTVDQRSDSDRYQGIVELDGESLADCLLHYFRQSEQIQTGLLVTVGQDGEGRWRGGGLGLQHLPDEAKASGQNEDLREEDWRRSMILQASCTEAELLDADLPANDLLFRLFHEEGVRVFERRAIAFGCRCSSRRLEAVLAQMPREEVETLKVDGVVVATCEFCSTDYRYDDAALDRLYE</sequence>
<evidence type="ECO:0000256" key="1">
    <source>
        <dbReference type="ARBA" id="ARBA00022490"/>
    </source>
</evidence>
<dbReference type="InterPro" id="IPR000397">
    <property type="entry name" value="Heat_shock_Hsp33"/>
</dbReference>
<keyword evidence="4" id="KW-0143">Chaperone</keyword>
<keyword evidence="7" id="KW-1185">Reference proteome</keyword>
<name>A0A545T815_9PROT</name>
<dbReference type="SUPFAM" id="SSF64397">
    <property type="entry name" value="Hsp33 domain"/>
    <property type="match status" value="1"/>
</dbReference>
<dbReference type="EMBL" id="VHSH01000011">
    <property type="protein sequence ID" value="TQV73342.1"/>
    <property type="molecule type" value="Genomic_DNA"/>
</dbReference>
<dbReference type="PANTHER" id="PTHR30111:SF1">
    <property type="entry name" value="33 KDA CHAPERONIN"/>
    <property type="match status" value="1"/>
</dbReference>
<dbReference type="Gene3D" id="3.90.1280.10">
    <property type="entry name" value="HSP33 redox switch-like"/>
    <property type="match status" value="1"/>
</dbReference>
<gene>
    <name evidence="6" type="ORF">FKG95_25335</name>
</gene>
<evidence type="ECO:0000256" key="5">
    <source>
        <dbReference type="ARBA" id="ARBA00023284"/>
    </source>
</evidence>